<dbReference type="AlphaFoldDB" id="A0A5C6PJW4"/>
<dbReference type="GO" id="GO:0030695">
    <property type="term" value="F:GTPase regulator activity"/>
    <property type="evidence" value="ECO:0007669"/>
    <property type="project" value="InterPro"/>
</dbReference>
<dbReference type="PROSITE" id="PS50877">
    <property type="entry name" value="GOLOCO"/>
    <property type="match status" value="4"/>
</dbReference>
<dbReference type="Pfam" id="PF02188">
    <property type="entry name" value="GoLoco"/>
    <property type="match status" value="3"/>
</dbReference>
<sequence length="322" mass="36077">MAEEGLLEPLVIIEAGDVETSGSSSVAFQQSCDEEPNLKEEEAHMEDKKDDTRGATLCSEQQKTKSQAREEELGEKRAEESKNAGGGGDKSASQTHEKVHESLENDEKVARNQLQVDTDCSTSCEEPVEGTKSPEEDAKQSQRLTPDFPEALYELLCTLQEGRRLNDQRCSFRLESGVARRRCHSEPNTTKPANRVVFSSMTSLQREEFFELVATTQARRLDDQRAQMQKSPLQKSKARSIRGSIKQLSFVRKPAAEPAPAPAPKEDLYDMILTTQAQGRLEDQRSRAPGPMDDEDFFSLLLRVQGGRMEEQRTELPCILQT</sequence>
<evidence type="ECO:0000313" key="3">
    <source>
        <dbReference type="Proteomes" id="UP000324091"/>
    </source>
</evidence>
<dbReference type="PANTHER" id="PTHR47617">
    <property type="entry name" value="G-PROTEIN SIGNALING MODULATOR 3"/>
    <property type="match status" value="1"/>
</dbReference>
<dbReference type="InterPro" id="IPR011990">
    <property type="entry name" value="TPR-like_helical_dom_sf"/>
</dbReference>
<feature type="region of interest" description="Disordered" evidence="1">
    <location>
        <begin position="15"/>
        <end position="145"/>
    </location>
</feature>
<dbReference type="EMBL" id="RHFK02000002">
    <property type="protein sequence ID" value="TWW80044.1"/>
    <property type="molecule type" value="Genomic_DNA"/>
</dbReference>
<dbReference type="GO" id="GO:0050727">
    <property type="term" value="P:regulation of inflammatory response"/>
    <property type="evidence" value="ECO:0007669"/>
    <property type="project" value="InterPro"/>
</dbReference>
<feature type="compositionally biased region" description="Basic and acidic residues" evidence="1">
    <location>
        <begin position="67"/>
        <end position="82"/>
    </location>
</feature>
<feature type="compositionally biased region" description="Polar residues" evidence="1">
    <location>
        <begin position="112"/>
        <end position="124"/>
    </location>
</feature>
<evidence type="ECO:0008006" key="4">
    <source>
        <dbReference type="Google" id="ProtNLM"/>
    </source>
</evidence>
<keyword evidence="3" id="KW-1185">Reference proteome</keyword>
<dbReference type="InterPro" id="IPR003109">
    <property type="entry name" value="GoLoco_motif"/>
</dbReference>
<evidence type="ECO:0000256" key="1">
    <source>
        <dbReference type="SAM" id="MobiDB-lite"/>
    </source>
</evidence>
<feature type="compositionally biased region" description="Polar residues" evidence="1">
    <location>
        <begin position="20"/>
        <end position="31"/>
    </location>
</feature>
<gene>
    <name evidence="2" type="ORF">D4764_10G0010740</name>
</gene>
<evidence type="ECO:0000313" key="2">
    <source>
        <dbReference type="EMBL" id="TWW80044.1"/>
    </source>
</evidence>
<dbReference type="Gene3D" id="1.25.40.10">
    <property type="entry name" value="Tetratricopeptide repeat domain"/>
    <property type="match status" value="2"/>
</dbReference>
<proteinExistence type="predicted"/>
<name>A0A5C6PJW4_9TELE</name>
<protein>
    <recommendedName>
        <fullName evidence="4">G-protein-signaling modulator 1</fullName>
    </recommendedName>
</protein>
<feature type="compositionally biased region" description="Basic and acidic residues" evidence="1">
    <location>
        <begin position="36"/>
        <end position="53"/>
    </location>
</feature>
<dbReference type="Proteomes" id="UP000324091">
    <property type="component" value="Chromosome 10"/>
</dbReference>
<organism evidence="2 3">
    <name type="scientific">Takifugu flavidus</name>
    <name type="common">sansaifugu</name>
    <dbReference type="NCBI Taxonomy" id="433684"/>
    <lineage>
        <taxon>Eukaryota</taxon>
        <taxon>Metazoa</taxon>
        <taxon>Chordata</taxon>
        <taxon>Craniata</taxon>
        <taxon>Vertebrata</taxon>
        <taxon>Euteleostomi</taxon>
        <taxon>Actinopterygii</taxon>
        <taxon>Neopterygii</taxon>
        <taxon>Teleostei</taxon>
        <taxon>Neoteleostei</taxon>
        <taxon>Acanthomorphata</taxon>
        <taxon>Eupercaria</taxon>
        <taxon>Tetraodontiformes</taxon>
        <taxon>Tetradontoidea</taxon>
        <taxon>Tetraodontidae</taxon>
        <taxon>Takifugu</taxon>
    </lineage>
</organism>
<feature type="compositionally biased region" description="Basic and acidic residues" evidence="1">
    <location>
        <begin position="95"/>
        <end position="110"/>
    </location>
</feature>
<dbReference type="InterPro" id="IPR042888">
    <property type="entry name" value="GPSM3"/>
</dbReference>
<reference evidence="2 3" key="1">
    <citation type="submission" date="2019-04" db="EMBL/GenBank/DDBJ databases">
        <title>Chromosome genome assembly for Takifugu flavidus.</title>
        <authorList>
            <person name="Xiao S."/>
        </authorList>
    </citation>
    <scope>NUCLEOTIDE SEQUENCE [LARGE SCALE GENOMIC DNA]</scope>
    <source>
        <strain evidence="2">HTHZ2018</strain>
        <tissue evidence="2">Muscle</tissue>
    </source>
</reference>
<dbReference type="PANTHER" id="PTHR47617:SF1">
    <property type="entry name" value="G-PROTEIN-SIGNALING MODULATOR 3"/>
    <property type="match status" value="1"/>
</dbReference>
<dbReference type="SMART" id="SM00390">
    <property type="entry name" value="GoLoco"/>
    <property type="match status" value="4"/>
</dbReference>
<accession>A0A5C6PJW4</accession>
<comment type="caution">
    <text evidence="2">The sequence shown here is derived from an EMBL/GenBank/DDBJ whole genome shotgun (WGS) entry which is preliminary data.</text>
</comment>